<organism evidence="1 2">
    <name type="scientific">Ktedonosporobacter rubrisoli</name>
    <dbReference type="NCBI Taxonomy" id="2509675"/>
    <lineage>
        <taxon>Bacteria</taxon>
        <taxon>Bacillati</taxon>
        <taxon>Chloroflexota</taxon>
        <taxon>Ktedonobacteria</taxon>
        <taxon>Ktedonobacterales</taxon>
        <taxon>Ktedonosporobacteraceae</taxon>
        <taxon>Ktedonosporobacter</taxon>
    </lineage>
</organism>
<name>A0A4P6K2L1_KTERU</name>
<proteinExistence type="predicted"/>
<dbReference type="Proteomes" id="UP000290365">
    <property type="component" value="Chromosome"/>
</dbReference>
<protein>
    <submittedName>
        <fullName evidence="1">Uncharacterized protein</fullName>
    </submittedName>
</protein>
<dbReference type="KEGG" id="kbs:EPA93_43375"/>
<keyword evidence="2" id="KW-1185">Reference proteome</keyword>
<sequence length="149" mass="17093">MGSYEYYPLETGETALLPQETELVINTRSGHALLIDWERRVVGAEMYFAPFELPLIQILLHAWPSYVEYSKCIRTLIPDPRLAEQFVQCIGAALETQNKLVLNVALEPLRTVLYGCNERLNVIGLEIAAVYESGYLLTKRHERDNQEHE</sequence>
<evidence type="ECO:0000313" key="1">
    <source>
        <dbReference type="EMBL" id="QBD82458.1"/>
    </source>
</evidence>
<reference evidence="1 2" key="1">
    <citation type="submission" date="2019-01" db="EMBL/GenBank/DDBJ databases">
        <title>Ktedonosporobacter rubrisoli SCAWS-G2.</title>
        <authorList>
            <person name="Huang Y."/>
            <person name="Yan B."/>
        </authorList>
    </citation>
    <scope>NUCLEOTIDE SEQUENCE [LARGE SCALE GENOMIC DNA]</scope>
    <source>
        <strain evidence="1 2">SCAWS-G2</strain>
    </source>
</reference>
<dbReference type="AlphaFoldDB" id="A0A4P6K2L1"/>
<dbReference type="EMBL" id="CP035758">
    <property type="protein sequence ID" value="QBD82458.1"/>
    <property type="molecule type" value="Genomic_DNA"/>
</dbReference>
<accession>A0A4P6K2L1</accession>
<evidence type="ECO:0000313" key="2">
    <source>
        <dbReference type="Proteomes" id="UP000290365"/>
    </source>
</evidence>
<dbReference type="RefSeq" id="WP_129893527.1">
    <property type="nucleotide sequence ID" value="NZ_CP035758.1"/>
</dbReference>
<gene>
    <name evidence="1" type="ORF">EPA93_43375</name>
</gene>